<dbReference type="InterPro" id="IPR041577">
    <property type="entry name" value="RT_RNaseH_2"/>
</dbReference>
<dbReference type="PANTHER" id="PTHR37984:SF5">
    <property type="entry name" value="PROTEIN NYNRIN-LIKE"/>
    <property type="match status" value="1"/>
</dbReference>
<dbReference type="SUPFAM" id="SSF56672">
    <property type="entry name" value="DNA/RNA polymerases"/>
    <property type="match status" value="1"/>
</dbReference>
<reference evidence="3" key="2">
    <citation type="journal article" date="2024" name="Plant">
        <title>Genomic evolution and insights into agronomic trait innovations of Sesamum species.</title>
        <authorList>
            <person name="Miao H."/>
            <person name="Wang L."/>
            <person name="Qu L."/>
            <person name="Liu H."/>
            <person name="Sun Y."/>
            <person name="Le M."/>
            <person name="Wang Q."/>
            <person name="Wei S."/>
            <person name="Zheng Y."/>
            <person name="Lin W."/>
            <person name="Duan Y."/>
            <person name="Cao H."/>
            <person name="Xiong S."/>
            <person name="Wang X."/>
            <person name="Wei L."/>
            <person name="Li C."/>
            <person name="Ma Q."/>
            <person name="Ju M."/>
            <person name="Zhao R."/>
            <person name="Li G."/>
            <person name="Mu C."/>
            <person name="Tian Q."/>
            <person name="Mei H."/>
            <person name="Zhang T."/>
            <person name="Gao T."/>
            <person name="Zhang H."/>
        </authorList>
    </citation>
    <scope>NUCLEOTIDE SEQUENCE</scope>
    <source>
        <strain evidence="3">KEN1</strain>
    </source>
</reference>
<proteinExistence type="predicted"/>
<dbReference type="PANTHER" id="PTHR37984">
    <property type="entry name" value="PROTEIN CBG26694"/>
    <property type="match status" value="1"/>
</dbReference>
<name>A0AAW2TNB1_9LAMI</name>
<dbReference type="AlphaFoldDB" id="A0AAW2TNB1"/>
<gene>
    <name evidence="3" type="ORF">Slati_3956200</name>
</gene>
<sequence>MKVWPVPTTAKALRGFLVLTEYYRKFIKGYGLISKPLTSLLKKDAFIWNTEADIAFKQLKRVVTSAPVLALLDFSKRFVVETDASGKGIGVVLMQEGRPIAYLSKALAAKNLRLSVYEKEFLALLLAVNKWNHYLQGNHFIIRTDQRSLKHILVQRVGSLLQQKWVSKLLPLSHEVQYKKGNDNRAADALSRIEHDEIGAQTNVITTQ</sequence>
<comment type="caution">
    <text evidence="3">The sequence shown here is derived from an EMBL/GenBank/DDBJ whole genome shotgun (WGS) entry which is preliminary data.</text>
</comment>
<evidence type="ECO:0000313" key="3">
    <source>
        <dbReference type="EMBL" id="KAL0406423.1"/>
    </source>
</evidence>
<dbReference type="InterPro" id="IPR043128">
    <property type="entry name" value="Rev_trsase/Diguanyl_cyclase"/>
</dbReference>
<dbReference type="FunFam" id="3.10.20.370:FF:000001">
    <property type="entry name" value="Retrovirus-related Pol polyprotein from transposon 17.6-like protein"/>
    <property type="match status" value="1"/>
</dbReference>
<dbReference type="Gene3D" id="3.30.70.270">
    <property type="match status" value="1"/>
</dbReference>
<dbReference type="InterPro" id="IPR050951">
    <property type="entry name" value="Retrovirus_Pol_polyprotein"/>
</dbReference>
<protein>
    <submittedName>
        <fullName evidence="3">Mitochondrial protein</fullName>
    </submittedName>
</protein>
<keyword evidence="1" id="KW-0511">Multifunctional enzyme</keyword>
<dbReference type="FunFam" id="3.30.70.270:FF:000020">
    <property type="entry name" value="Transposon Tf2-6 polyprotein-like Protein"/>
    <property type="match status" value="1"/>
</dbReference>
<evidence type="ECO:0000259" key="2">
    <source>
        <dbReference type="Pfam" id="PF17919"/>
    </source>
</evidence>
<feature type="domain" description="Reverse transcriptase/retrotransposon-derived protein RNase H-like" evidence="2">
    <location>
        <begin position="48"/>
        <end position="142"/>
    </location>
</feature>
<dbReference type="Pfam" id="PF17919">
    <property type="entry name" value="RT_RNaseH_2"/>
    <property type="match status" value="1"/>
</dbReference>
<dbReference type="GO" id="GO:0003824">
    <property type="term" value="F:catalytic activity"/>
    <property type="evidence" value="ECO:0007669"/>
    <property type="project" value="UniProtKB-KW"/>
</dbReference>
<organism evidence="3">
    <name type="scientific">Sesamum latifolium</name>
    <dbReference type="NCBI Taxonomy" id="2727402"/>
    <lineage>
        <taxon>Eukaryota</taxon>
        <taxon>Viridiplantae</taxon>
        <taxon>Streptophyta</taxon>
        <taxon>Embryophyta</taxon>
        <taxon>Tracheophyta</taxon>
        <taxon>Spermatophyta</taxon>
        <taxon>Magnoliopsida</taxon>
        <taxon>eudicotyledons</taxon>
        <taxon>Gunneridae</taxon>
        <taxon>Pentapetalae</taxon>
        <taxon>asterids</taxon>
        <taxon>lamiids</taxon>
        <taxon>Lamiales</taxon>
        <taxon>Pedaliaceae</taxon>
        <taxon>Sesamum</taxon>
    </lineage>
</organism>
<accession>A0AAW2TNB1</accession>
<dbReference type="CDD" id="cd09274">
    <property type="entry name" value="RNase_HI_RT_Ty3"/>
    <property type="match status" value="1"/>
</dbReference>
<evidence type="ECO:0000256" key="1">
    <source>
        <dbReference type="ARBA" id="ARBA00023268"/>
    </source>
</evidence>
<reference evidence="3" key="1">
    <citation type="submission" date="2020-06" db="EMBL/GenBank/DDBJ databases">
        <authorList>
            <person name="Li T."/>
            <person name="Hu X."/>
            <person name="Zhang T."/>
            <person name="Song X."/>
            <person name="Zhang H."/>
            <person name="Dai N."/>
            <person name="Sheng W."/>
            <person name="Hou X."/>
            <person name="Wei L."/>
        </authorList>
    </citation>
    <scope>NUCLEOTIDE SEQUENCE</scope>
    <source>
        <strain evidence="3">KEN1</strain>
        <tissue evidence="3">Leaf</tissue>
    </source>
</reference>
<dbReference type="InterPro" id="IPR043502">
    <property type="entry name" value="DNA/RNA_pol_sf"/>
</dbReference>
<dbReference type="EMBL" id="JACGWN010000014">
    <property type="protein sequence ID" value="KAL0406423.1"/>
    <property type="molecule type" value="Genomic_DNA"/>
</dbReference>